<dbReference type="NCBIfam" id="TIGR01733">
    <property type="entry name" value="AA-adenyl-dom"/>
    <property type="match status" value="1"/>
</dbReference>
<dbReference type="InterPro" id="IPR025110">
    <property type="entry name" value="AMP-bd_C"/>
</dbReference>
<dbReference type="PANTHER" id="PTHR45527">
    <property type="entry name" value="NONRIBOSOMAL PEPTIDE SYNTHETASE"/>
    <property type="match status" value="1"/>
</dbReference>
<dbReference type="Gene3D" id="1.10.1200.10">
    <property type="entry name" value="ACP-like"/>
    <property type="match status" value="1"/>
</dbReference>
<dbReference type="Gene3D" id="3.30.559.10">
    <property type="entry name" value="Chloramphenicol acetyltransferase-like domain"/>
    <property type="match status" value="1"/>
</dbReference>
<feature type="region of interest" description="Disordered" evidence="4">
    <location>
        <begin position="553"/>
        <end position="585"/>
    </location>
</feature>
<feature type="region of interest" description="Disordered" evidence="4">
    <location>
        <begin position="417"/>
        <end position="439"/>
    </location>
</feature>
<dbReference type="InterPro" id="IPR009081">
    <property type="entry name" value="PP-bd_ACP"/>
</dbReference>
<protein>
    <submittedName>
        <fullName evidence="6">Amino acid adenylation domain-containing protein</fullName>
    </submittedName>
</protein>
<dbReference type="SUPFAM" id="SSF52777">
    <property type="entry name" value="CoA-dependent acyltransferases"/>
    <property type="match status" value="2"/>
</dbReference>
<gene>
    <name evidence="6" type="ORF">FHR36_005482</name>
</gene>
<dbReference type="PANTHER" id="PTHR45527:SF1">
    <property type="entry name" value="FATTY ACID SYNTHASE"/>
    <property type="match status" value="1"/>
</dbReference>
<evidence type="ECO:0000256" key="1">
    <source>
        <dbReference type="ARBA" id="ARBA00001957"/>
    </source>
</evidence>
<dbReference type="Proteomes" id="UP001206483">
    <property type="component" value="Unassembled WGS sequence"/>
</dbReference>
<dbReference type="EMBL" id="JAMZDX010000005">
    <property type="protein sequence ID" value="MCP2312316.1"/>
    <property type="molecule type" value="Genomic_DNA"/>
</dbReference>
<dbReference type="Pfam" id="PF13193">
    <property type="entry name" value="AMP-binding_C"/>
    <property type="match status" value="1"/>
</dbReference>
<dbReference type="InterPro" id="IPR020806">
    <property type="entry name" value="PKS_PP-bd"/>
</dbReference>
<organism evidence="6 7">
    <name type="scientific">Kitasatospora paracochleata</name>
    <dbReference type="NCBI Taxonomy" id="58354"/>
    <lineage>
        <taxon>Bacteria</taxon>
        <taxon>Bacillati</taxon>
        <taxon>Actinomycetota</taxon>
        <taxon>Actinomycetes</taxon>
        <taxon>Kitasatosporales</taxon>
        <taxon>Streptomycetaceae</taxon>
        <taxon>Kitasatospora</taxon>
    </lineage>
</organism>
<dbReference type="InterPro" id="IPR000873">
    <property type="entry name" value="AMP-dep_synth/lig_dom"/>
</dbReference>
<evidence type="ECO:0000256" key="2">
    <source>
        <dbReference type="ARBA" id="ARBA00022450"/>
    </source>
</evidence>
<dbReference type="PROSITE" id="PS00012">
    <property type="entry name" value="PHOSPHOPANTETHEINE"/>
    <property type="match status" value="1"/>
</dbReference>
<evidence type="ECO:0000256" key="4">
    <source>
        <dbReference type="SAM" id="MobiDB-lite"/>
    </source>
</evidence>
<dbReference type="InterPro" id="IPR023213">
    <property type="entry name" value="CAT-like_dom_sf"/>
</dbReference>
<reference evidence="6 7" key="1">
    <citation type="submission" date="2022-06" db="EMBL/GenBank/DDBJ databases">
        <title>Sequencing the genomes of 1000 actinobacteria strains.</title>
        <authorList>
            <person name="Klenk H.-P."/>
        </authorList>
    </citation>
    <scope>NUCLEOTIDE SEQUENCE [LARGE SCALE GENOMIC DNA]</scope>
    <source>
        <strain evidence="6 7">DSM 41656</strain>
    </source>
</reference>
<feature type="region of interest" description="Disordered" evidence="4">
    <location>
        <begin position="791"/>
        <end position="812"/>
    </location>
</feature>
<evidence type="ECO:0000259" key="5">
    <source>
        <dbReference type="PROSITE" id="PS50075"/>
    </source>
</evidence>
<dbReference type="Pfam" id="PF00501">
    <property type="entry name" value="AMP-binding"/>
    <property type="match status" value="1"/>
</dbReference>
<accession>A0ABT1J5J7</accession>
<comment type="caution">
    <text evidence="6">The sequence shown here is derived from an EMBL/GenBank/DDBJ whole genome shotgun (WGS) entry which is preliminary data.</text>
</comment>
<feature type="compositionally biased region" description="Basic and acidic residues" evidence="4">
    <location>
        <begin position="566"/>
        <end position="577"/>
    </location>
</feature>
<dbReference type="InterPro" id="IPR006162">
    <property type="entry name" value="Ppantetheine_attach_site"/>
</dbReference>
<dbReference type="SUPFAM" id="SSF56801">
    <property type="entry name" value="Acetyl-CoA synthetase-like"/>
    <property type="match status" value="1"/>
</dbReference>
<dbReference type="InterPro" id="IPR036736">
    <property type="entry name" value="ACP-like_sf"/>
</dbReference>
<dbReference type="RefSeq" id="WP_253801290.1">
    <property type="nucleotide sequence ID" value="NZ_BAAAUB010000093.1"/>
</dbReference>
<evidence type="ECO:0000313" key="7">
    <source>
        <dbReference type="Proteomes" id="UP001206483"/>
    </source>
</evidence>
<comment type="cofactor">
    <cofactor evidence="1">
        <name>pantetheine 4'-phosphate</name>
        <dbReference type="ChEBI" id="CHEBI:47942"/>
    </cofactor>
</comment>
<dbReference type="InterPro" id="IPR001242">
    <property type="entry name" value="Condensation_dom"/>
</dbReference>
<keyword evidence="3" id="KW-0597">Phosphoprotein</keyword>
<dbReference type="SMART" id="SM00823">
    <property type="entry name" value="PKS_PP"/>
    <property type="match status" value="1"/>
</dbReference>
<dbReference type="Gene3D" id="3.40.50.12780">
    <property type="entry name" value="N-terminal domain of ligase-like"/>
    <property type="match status" value="1"/>
</dbReference>
<dbReference type="InterPro" id="IPR010071">
    <property type="entry name" value="AA_adenyl_dom"/>
</dbReference>
<dbReference type="Gene3D" id="3.30.300.30">
    <property type="match status" value="1"/>
</dbReference>
<dbReference type="InterPro" id="IPR020845">
    <property type="entry name" value="AMP-binding_CS"/>
</dbReference>
<dbReference type="Pfam" id="PF00550">
    <property type="entry name" value="PP-binding"/>
    <property type="match status" value="1"/>
</dbReference>
<proteinExistence type="predicted"/>
<evidence type="ECO:0000256" key="3">
    <source>
        <dbReference type="ARBA" id="ARBA00022553"/>
    </source>
</evidence>
<dbReference type="SUPFAM" id="SSF47336">
    <property type="entry name" value="ACP-like"/>
    <property type="match status" value="1"/>
</dbReference>
<feature type="domain" description="Carrier" evidence="5">
    <location>
        <begin position="951"/>
        <end position="1026"/>
    </location>
</feature>
<dbReference type="InterPro" id="IPR045851">
    <property type="entry name" value="AMP-bd_C_sf"/>
</dbReference>
<sequence>MYGSDPAAERATPAQSGIWFTERLGGLGTVYSMPFAVTFRGPLDEAALLAACRAVLARHPVLGTALPERDGLPVPVRSAVPPVPAVVDLVGDPADTAAWEEAEIRRPFDLERGPLIRCTLLRTAPDTARLLVVAHHLVFDGHSTSVFLADLAAAYAGQTLPPLPAAPGPGPEERIAAALPAARAYWQGLDTGPAEVRLPGLHGTPRPAAAGAAVAFTLDPGLRDAIDRACAELGLTAFHFTLAGWLVLLRRYGNRAPVVGVDLGTRGRGDRERIGVHVNELPVASAPDLAASFRTYARALVDTHGLRSDLPGLYRHREVPLARAAAGVRPGAALAPVTLGYRRRGAAPVFPGVTAEIDWALPNLTARGALRIHLVDGPEAWRVMLQYDPEVLDPAGAERIAAHWRTLARALAEHPDTPLAAHPLDPADTAADADAGPAGAAPTTLTALVEEQAARTPDAVAVVEGGHELSYRALLAGVRELAARLPVGPGDLVALLTERSAATLTAQLAILHRGAAYLPIDPHQPAERLAGLLADARPALVVTRRELRARVPAGGPPVLELDGEPDGDRPERARDGAEPAAPAPGDRAYVLYTSGSTGRPKGVEVEHRALAALLLAFRERLGAGAHHRWLALTALTFDIAALELFLPLVSGGRVVIAPPAAVKDGRDAVRLVREHAVTHVQATPSGWQLLLEGGLDEPGLTALAGGEALPPALAAAITARTGRLLNVYGPTETTVWSTAADLGAGEQGIGRPIAGTTVRVLDEDGLPLPDGLPGELWIGGAGVARGYLHRPGPTADRFRPDPAGPPGARRYRTGDLVRRRPDGGLDFLGRLDGQVKLRGHRIELGEIEARLLEHPQVARAAVTAAGEGPLRRLVAHLVPAGAEAPLPEALREHLARTLPEVMVPAVFVHLTELPLTPNGKVDRLALQARAESPATPADVPAAAPTAAPAGPVASGPLAEVAAIWCEVLGLDTVEPDADLFDLGGHSLTVAQIAARISARLGVDLPLHVLYDASTVALTAEAVVTWGR</sequence>
<dbReference type="PROSITE" id="PS00455">
    <property type="entry name" value="AMP_BINDING"/>
    <property type="match status" value="1"/>
</dbReference>
<evidence type="ECO:0000313" key="6">
    <source>
        <dbReference type="EMBL" id="MCP2312316.1"/>
    </source>
</evidence>
<keyword evidence="2" id="KW-0596">Phosphopantetheine</keyword>
<dbReference type="Gene3D" id="3.30.559.30">
    <property type="entry name" value="Nonribosomal peptide synthetase, condensation domain"/>
    <property type="match status" value="1"/>
</dbReference>
<keyword evidence="7" id="KW-1185">Reference proteome</keyword>
<dbReference type="PROSITE" id="PS50075">
    <property type="entry name" value="CARRIER"/>
    <property type="match status" value="1"/>
</dbReference>
<dbReference type="InterPro" id="IPR042099">
    <property type="entry name" value="ANL_N_sf"/>
</dbReference>
<name>A0ABT1J5J7_9ACTN</name>
<dbReference type="Pfam" id="PF00668">
    <property type="entry name" value="Condensation"/>
    <property type="match status" value="1"/>
</dbReference>